<accession>A0A0F2LMF6</accession>
<evidence type="ECO:0008006" key="2">
    <source>
        <dbReference type="Google" id="ProtNLM"/>
    </source>
</evidence>
<dbReference type="EMBL" id="JZWS01000287">
    <property type="protein sequence ID" value="KJR77969.1"/>
    <property type="molecule type" value="Genomic_DNA"/>
</dbReference>
<reference evidence="1" key="1">
    <citation type="submission" date="2015-03" db="EMBL/GenBank/DDBJ databases">
        <title>Metagenome Sequencing of an Archaeal-Dominated Microbial Community from a Hot Spring at the Los Azufres Geothermal Field, Mexico.</title>
        <authorList>
            <person name="Servin-Garciduenas L.E."/>
            <person name="Martinez-Romero E."/>
        </authorList>
    </citation>
    <scope>NUCLEOTIDE SEQUENCE [LARGE SCALE GENOMIC DNA]</scope>
    <source>
        <strain evidence="1">AZ1-454</strain>
    </source>
</reference>
<dbReference type="Gene3D" id="1.20.120.520">
    <property type="entry name" value="nmb1532 protein domain like"/>
    <property type="match status" value="1"/>
</dbReference>
<gene>
    <name evidence="1" type="ORF">TQ35_09770</name>
</gene>
<dbReference type="AlphaFoldDB" id="A0A0F2LMF6"/>
<sequence length="141" mass="17105">MRTSIHELKDDHFFVKKSLKELAVHDIEKIRVTLAHLFEVTKFHMYAEEEYVFPRIEEKLLIRTLMYQHVVIWNLFNDLLKEKYPNFNHLSLLSEMMSLHAFLEEERVYSYFKGLTLEVDEAPKGWEPRFARSYDSMFDKL</sequence>
<comment type="caution">
    <text evidence="1">The sequence shown here is derived from an EMBL/GenBank/DDBJ whole genome shotgun (WGS) entry which is preliminary data.</text>
</comment>
<protein>
    <recommendedName>
        <fullName evidence="2">Hemerythrin-like domain-containing protein</fullName>
    </recommendedName>
</protein>
<organism evidence="1">
    <name type="scientific">Candidatus Aramenus sulfurataquae</name>
    <dbReference type="NCBI Taxonomy" id="1326980"/>
    <lineage>
        <taxon>Archaea</taxon>
        <taxon>Thermoproteota</taxon>
        <taxon>Thermoprotei</taxon>
        <taxon>Sulfolobales</taxon>
        <taxon>Sulfolobaceae</taxon>
        <taxon>Candidatus Aramenus</taxon>
    </lineage>
</organism>
<evidence type="ECO:0000313" key="1">
    <source>
        <dbReference type="EMBL" id="KJR77969.1"/>
    </source>
</evidence>
<name>A0A0F2LMF6_9CREN</name>
<proteinExistence type="predicted"/>